<dbReference type="PANTHER" id="PTHR31635">
    <property type="entry name" value="REVERSE TRANSCRIPTASE DOMAIN-CONTAINING PROTEIN-RELATED"/>
    <property type="match status" value="1"/>
</dbReference>
<sequence>METSLLDSDFPPLSSSGAATLASLRNWNQIFALDTSSAPKVFSFSHHPSEPDIIPFSNEKLTMGGEDWNLCLIGYSIGRRPFYEALLGAINKTWSLKGSLQLLSLSDGFFLLRFSCVEDFDMAWSKVPIWVKIHDLPLACWNSEGISRIASKISVPLAADHLTEQKTRLTFARVCVLADCNAAYPDVIKVSLDGDVVELKVQYEWKPVPCEHCDIKNQDWANANYLNLQLDYLHAKQQDILDLLMVNPLDGSLGASLKDINLEFSDVSSKQASWIIQRAKLNWLQHGEDDLKFLYGKIRSRIGSSKPLVNLFSSNPSIAKEDVIKSITSHFQDLFNRIPPSGRNLDSFPICAPIPEFYSNQLVSPILDDEIKAAVFKGSSKSSPEPDCFNYHFYKSAWHIIGPLVCKAIRFFFLKGYLPSGIKATALAIIPKHRNDASISDYRPVSLCNTLYKIIAKIIAGRMNPIMPLIVKDTQADLVKARISIDSILLANDILSLVNKGGVGNIFCAKLDIKKAFDSVSREFLLACMLQKGFPKPFISWIKAYITNVNFSIIIDGALEGLFSSSAGLRQGCPLSPYLFCLVMDALSNLLDERGFKGFKTDNYHLSHLLYADDVLILGDATIDNCKILSSILTDFANATGLHINYDKCFIMFSENQRNQDMLCQALSITNVSSKLTYLGIPISFTRLKVEDCLPLMDKLHRKFTGWKANLLSFAGRLQYLKFTIQNTIAYWIRGSILPKTVFKFFKKTCSKFLFFGDITSLNKLHMVSWDTVCLPKQKGGLGITSIAALQFAFNCSVIQRMYNCPSPLSTWLSAQYISPWKPTTPKDSKFWINVCKTAASIKMKFKFVITPNAPISMRWDHWCSNSTLADYVGGASLDCFTFPYLKNYISNLNGVFSNNTPQILKNAVCSFQILESDGACFLWKDCAHPKFRDFVKDFYSDLSDSNWYNFIWHKKNMLKHSVYVWLAMVGGLKTQDALRLRKIHVPVNCSLCHSAPESFVNGEILMCCWGISDYMDFSVAVACWRIFSVITLFSESWLNVYWSLLIIIWSYMDFYSSPSARACWNVHLLFAWIGDWLLFLQTHLAFLLALAYAWKNLEFESPSTIHLTLVGRFALWDQLKNFASISMGLWCVGGYFNIISNASERLGGMAKLWSKLSRLKQSEKEVWKVMQEVNIDSVASPDWFTTKFFITTWHITKGDILEAVTEFFSVKVIVFLNLVKDNWLGQGSIDSMLSSHTLVTTKLFLTDWMSTVKGHVTNLLPILILWFLWKARNEAKHDGRKMEDKSIISNVNHKLLQIYASKLISRKNFIHYETLGVYLGIPIRMEDLIRRERIVRWIKPVTPYLKLNTDGFVDNSHAGFGGILRDNVGKVIVAYADPLSLCKEGCAKRDLSDLPFLGVVCSQPDLLIRTLL</sequence>
<dbReference type="Pfam" id="PF14111">
    <property type="entry name" value="DUF4283"/>
    <property type="match status" value="1"/>
</dbReference>
<dbReference type="SMR" id="A0A8T3BQV8"/>
<organism evidence="2 3">
    <name type="scientific">Dendrobium nobile</name>
    <name type="common">Orchid</name>
    <dbReference type="NCBI Taxonomy" id="94219"/>
    <lineage>
        <taxon>Eukaryota</taxon>
        <taxon>Viridiplantae</taxon>
        <taxon>Streptophyta</taxon>
        <taxon>Embryophyta</taxon>
        <taxon>Tracheophyta</taxon>
        <taxon>Spermatophyta</taxon>
        <taxon>Magnoliopsida</taxon>
        <taxon>Liliopsida</taxon>
        <taxon>Asparagales</taxon>
        <taxon>Orchidaceae</taxon>
        <taxon>Epidendroideae</taxon>
        <taxon>Malaxideae</taxon>
        <taxon>Dendrobiinae</taxon>
        <taxon>Dendrobium</taxon>
    </lineage>
</organism>
<dbReference type="Pfam" id="PF13966">
    <property type="entry name" value="zf-RVT"/>
    <property type="match status" value="1"/>
</dbReference>
<dbReference type="EMBL" id="JAGYWB010000006">
    <property type="protein sequence ID" value="KAI0519488.1"/>
    <property type="molecule type" value="Genomic_DNA"/>
</dbReference>
<name>A0A8T3BQV8_DENNO</name>
<dbReference type="CDD" id="cd01650">
    <property type="entry name" value="RT_nLTR_like"/>
    <property type="match status" value="1"/>
</dbReference>
<feature type="domain" description="Reverse transcriptase" evidence="1">
    <location>
        <begin position="411"/>
        <end position="683"/>
    </location>
</feature>
<protein>
    <recommendedName>
        <fullName evidence="1">Reverse transcriptase domain-containing protein</fullName>
    </recommendedName>
</protein>
<dbReference type="SUPFAM" id="SSF56672">
    <property type="entry name" value="DNA/RNA polymerases"/>
    <property type="match status" value="1"/>
</dbReference>
<dbReference type="InterPro" id="IPR043502">
    <property type="entry name" value="DNA/RNA_pol_sf"/>
</dbReference>
<dbReference type="Pfam" id="PF00078">
    <property type="entry name" value="RVT_1"/>
    <property type="match status" value="1"/>
</dbReference>
<dbReference type="InterPro" id="IPR000477">
    <property type="entry name" value="RT_dom"/>
</dbReference>
<dbReference type="PROSITE" id="PS50878">
    <property type="entry name" value="RT_POL"/>
    <property type="match status" value="1"/>
</dbReference>
<evidence type="ECO:0000313" key="3">
    <source>
        <dbReference type="Proteomes" id="UP000829196"/>
    </source>
</evidence>
<evidence type="ECO:0000259" key="1">
    <source>
        <dbReference type="PROSITE" id="PS50878"/>
    </source>
</evidence>
<gene>
    <name evidence="2" type="ORF">KFK09_006936</name>
</gene>
<dbReference type="Proteomes" id="UP000829196">
    <property type="component" value="Unassembled WGS sequence"/>
</dbReference>
<proteinExistence type="predicted"/>
<dbReference type="InterPro" id="IPR025558">
    <property type="entry name" value="DUF4283"/>
</dbReference>
<keyword evidence="3" id="KW-1185">Reference proteome</keyword>
<dbReference type="InterPro" id="IPR026960">
    <property type="entry name" value="RVT-Znf"/>
</dbReference>
<dbReference type="Gene3D" id="3.30.70.270">
    <property type="match status" value="1"/>
</dbReference>
<accession>A0A8T3BQV8</accession>
<comment type="caution">
    <text evidence="2">The sequence shown here is derived from an EMBL/GenBank/DDBJ whole genome shotgun (WGS) entry which is preliminary data.</text>
</comment>
<dbReference type="PANTHER" id="PTHR31635:SF196">
    <property type="entry name" value="REVERSE TRANSCRIPTASE DOMAIN-CONTAINING PROTEIN-RELATED"/>
    <property type="match status" value="1"/>
</dbReference>
<dbReference type="InterPro" id="IPR043128">
    <property type="entry name" value="Rev_trsase/Diguanyl_cyclase"/>
</dbReference>
<evidence type="ECO:0000313" key="2">
    <source>
        <dbReference type="EMBL" id="KAI0519488.1"/>
    </source>
</evidence>
<reference evidence="2" key="1">
    <citation type="journal article" date="2022" name="Front. Genet.">
        <title>Chromosome-Scale Assembly of the Dendrobium nobile Genome Provides Insights Into the Molecular Mechanism of the Biosynthesis of the Medicinal Active Ingredient of Dendrobium.</title>
        <authorList>
            <person name="Xu Q."/>
            <person name="Niu S.-C."/>
            <person name="Li K.-L."/>
            <person name="Zheng P.-J."/>
            <person name="Zhang X.-J."/>
            <person name="Jia Y."/>
            <person name="Liu Y."/>
            <person name="Niu Y.-X."/>
            <person name="Yu L.-H."/>
            <person name="Chen D.-F."/>
            <person name="Zhang G.-Q."/>
        </authorList>
    </citation>
    <scope>NUCLEOTIDE SEQUENCE</scope>
    <source>
        <tissue evidence="2">Leaf</tissue>
    </source>
</reference>
<dbReference type="OrthoDB" id="426210at2759"/>